<dbReference type="Pfam" id="PF02585">
    <property type="entry name" value="PIG-L"/>
    <property type="match status" value="1"/>
</dbReference>
<accession>A0A5J4KTG0</accession>
<name>A0A5J4KTG0_9CHLR</name>
<evidence type="ECO:0000313" key="1">
    <source>
        <dbReference type="EMBL" id="GER89707.1"/>
    </source>
</evidence>
<dbReference type="PANTHER" id="PTHR12993">
    <property type="entry name" value="N-ACETYLGLUCOSAMINYL-PHOSPHATIDYLINOSITOL DE-N-ACETYLASE-RELATED"/>
    <property type="match status" value="1"/>
</dbReference>
<protein>
    <submittedName>
        <fullName evidence="1">GlcNAc-PI de-N-acetylase</fullName>
    </submittedName>
</protein>
<gene>
    <name evidence="1" type="ORF">KDW_38690</name>
</gene>
<dbReference type="InterPro" id="IPR003737">
    <property type="entry name" value="GlcNAc_PI_deacetylase-related"/>
</dbReference>
<sequence>MAGQETALLPPGGQRILFIQAHPDDADHLCGGTVARLAEEGRNIHYLFVTRGDKGSDDPEMTSERLAVIREEEQRAAAQVLGVQEVTFFDGYFDGEVVADLELRKKLTFFIRQWKPDTVFTFDPWRRNEVHPDHRAIGICTVDALNASRGRMYYPEQLKENVTIHSVKHIYYFSTDKANHWVDISSVLDKKSAALKCHASQMGQKDPDTWVRRRGMIAGVEHRYAFAEAFHHYKIG</sequence>
<dbReference type="SUPFAM" id="SSF102588">
    <property type="entry name" value="LmbE-like"/>
    <property type="match status" value="1"/>
</dbReference>
<reference evidence="1 2" key="1">
    <citation type="submission" date="2019-10" db="EMBL/GenBank/DDBJ databases">
        <title>Dictyobacter vulcani sp. nov., within the class Ktedonobacteria, isolated from soil of volcanic Mt. Zao.</title>
        <authorList>
            <person name="Zheng Y."/>
            <person name="Wang C.M."/>
            <person name="Sakai Y."/>
            <person name="Abe K."/>
            <person name="Yokota A."/>
            <person name="Yabe S."/>
        </authorList>
    </citation>
    <scope>NUCLEOTIDE SEQUENCE [LARGE SCALE GENOMIC DNA]</scope>
    <source>
        <strain evidence="1 2">W12</strain>
    </source>
</reference>
<dbReference type="PANTHER" id="PTHR12993:SF28">
    <property type="entry name" value="LMBE FAMILY PROTEIN"/>
    <property type="match status" value="1"/>
</dbReference>
<dbReference type="Proteomes" id="UP000326912">
    <property type="component" value="Unassembled WGS sequence"/>
</dbReference>
<proteinExistence type="predicted"/>
<dbReference type="InterPro" id="IPR024078">
    <property type="entry name" value="LmbE-like_dom_sf"/>
</dbReference>
<dbReference type="EMBL" id="BKZW01000002">
    <property type="protein sequence ID" value="GER89707.1"/>
    <property type="molecule type" value="Genomic_DNA"/>
</dbReference>
<keyword evidence="2" id="KW-1185">Reference proteome</keyword>
<dbReference type="RefSeq" id="WP_162005393.1">
    <property type="nucleotide sequence ID" value="NZ_BKZW01000002.1"/>
</dbReference>
<comment type="caution">
    <text evidence="1">The sequence shown here is derived from an EMBL/GenBank/DDBJ whole genome shotgun (WGS) entry which is preliminary data.</text>
</comment>
<dbReference type="Gene3D" id="3.40.50.10320">
    <property type="entry name" value="LmbE-like"/>
    <property type="match status" value="1"/>
</dbReference>
<organism evidence="1 2">
    <name type="scientific">Dictyobacter vulcani</name>
    <dbReference type="NCBI Taxonomy" id="2607529"/>
    <lineage>
        <taxon>Bacteria</taxon>
        <taxon>Bacillati</taxon>
        <taxon>Chloroflexota</taxon>
        <taxon>Ktedonobacteria</taxon>
        <taxon>Ktedonobacterales</taxon>
        <taxon>Dictyobacteraceae</taxon>
        <taxon>Dictyobacter</taxon>
    </lineage>
</organism>
<dbReference type="AlphaFoldDB" id="A0A5J4KTG0"/>
<evidence type="ECO:0000313" key="2">
    <source>
        <dbReference type="Proteomes" id="UP000326912"/>
    </source>
</evidence>
<dbReference type="GO" id="GO:0016811">
    <property type="term" value="F:hydrolase activity, acting on carbon-nitrogen (but not peptide) bonds, in linear amides"/>
    <property type="evidence" value="ECO:0007669"/>
    <property type="project" value="TreeGrafter"/>
</dbReference>